<organism evidence="1 2">
    <name type="scientific">Trichinella pseudospiralis</name>
    <name type="common">Parasitic roundworm</name>
    <dbReference type="NCBI Taxonomy" id="6337"/>
    <lineage>
        <taxon>Eukaryota</taxon>
        <taxon>Metazoa</taxon>
        <taxon>Ecdysozoa</taxon>
        <taxon>Nematoda</taxon>
        <taxon>Enoplea</taxon>
        <taxon>Dorylaimia</taxon>
        <taxon>Trichinellida</taxon>
        <taxon>Trichinellidae</taxon>
        <taxon>Trichinella</taxon>
    </lineage>
</organism>
<dbReference type="EMBL" id="JYDU01001015">
    <property type="protein sequence ID" value="KRX74873.1"/>
    <property type="molecule type" value="Genomic_DNA"/>
</dbReference>
<dbReference type="AlphaFoldDB" id="A0A0V0WH35"/>
<reference evidence="1 2" key="1">
    <citation type="submission" date="2015-01" db="EMBL/GenBank/DDBJ databases">
        <title>Evolution of Trichinella species and genotypes.</title>
        <authorList>
            <person name="Korhonen P.K."/>
            <person name="Edoardo P."/>
            <person name="Giuseppe L.R."/>
            <person name="Gasser R.B."/>
        </authorList>
    </citation>
    <scope>NUCLEOTIDE SEQUENCE [LARGE SCALE GENOMIC DNA]</scope>
    <source>
        <strain evidence="1">ISS141</strain>
    </source>
</reference>
<gene>
    <name evidence="1" type="ORF">T4E_819</name>
</gene>
<protein>
    <submittedName>
        <fullName evidence="1">Uncharacterized protein</fullName>
    </submittedName>
</protein>
<feature type="non-terminal residue" evidence="1">
    <location>
        <position position="1"/>
    </location>
</feature>
<name>A0A0V0WH35_TRIPS</name>
<accession>A0A0V0WH35</accession>
<proteinExistence type="predicted"/>
<feature type="non-terminal residue" evidence="1">
    <location>
        <position position="56"/>
    </location>
</feature>
<evidence type="ECO:0000313" key="1">
    <source>
        <dbReference type="EMBL" id="KRX74873.1"/>
    </source>
</evidence>
<sequence length="56" mass="6437">LSRFARRSMDDRSLELLLRTTRCAIRQPTPVIGLTLPSKRFSPVLFQKGEHINGQQ</sequence>
<comment type="caution">
    <text evidence="1">The sequence shown here is derived from an EMBL/GenBank/DDBJ whole genome shotgun (WGS) entry which is preliminary data.</text>
</comment>
<dbReference type="Proteomes" id="UP000054815">
    <property type="component" value="Unassembled WGS sequence"/>
</dbReference>
<evidence type="ECO:0000313" key="2">
    <source>
        <dbReference type="Proteomes" id="UP000054815"/>
    </source>
</evidence>